<evidence type="ECO:0000256" key="21">
    <source>
        <dbReference type="SAM" id="Phobius"/>
    </source>
</evidence>
<dbReference type="GO" id="GO:0004674">
    <property type="term" value="F:protein serine/threonine kinase activity"/>
    <property type="evidence" value="ECO:0007669"/>
    <property type="project" value="UniProtKB-KW"/>
</dbReference>
<dbReference type="CDD" id="cd14066">
    <property type="entry name" value="STKc_IRAK"/>
    <property type="match status" value="1"/>
</dbReference>
<evidence type="ECO:0000256" key="9">
    <source>
        <dbReference type="ARBA" id="ARBA00022729"/>
    </source>
</evidence>
<evidence type="ECO:0000256" key="6">
    <source>
        <dbReference type="ARBA" id="ARBA00022527"/>
    </source>
</evidence>
<keyword evidence="9 22" id="KW-0732">Signal</keyword>
<dbReference type="FunFam" id="3.30.200.20:FF:000112">
    <property type="entry name" value="Lectin-domain containing receptor kinase A4.3"/>
    <property type="match status" value="1"/>
</dbReference>
<feature type="chain" id="PRO_5029863381" description="non-specific serine/threonine protein kinase" evidence="22">
    <location>
        <begin position="22"/>
        <end position="672"/>
    </location>
</feature>
<protein>
    <recommendedName>
        <fullName evidence="5">non-specific serine/threonine protein kinase</fullName>
        <ecNumber evidence="5">2.7.11.1</ecNumber>
    </recommendedName>
</protein>
<keyword evidence="15 21" id="KW-0472">Membrane</keyword>
<evidence type="ECO:0000256" key="7">
    <source>
        <dbReference type="ARBA" id="ARBA00022679"/>
    </source>
</evidence>
<dbReference type="PANTHER" id="PTHR27007">
    <property type="match status" value="1"/>
</dbReference>
<dbReference type="InParanoid" id="A0A7N2L230"/>
<evidence type="ECO:0000256" key="17">
    <source>
        <dbReference type="ARBA" id="ARBA00023180"/>
    </source>
</evidence>
<dbReference type="PROSITE" id="PS50011">
    <property type="entry name" value="PROTEIN_KINASE_DOM"/>
    <property type="match status" value="1"/>
</dbReference>
<keyword evidence="11 20" id="KW-0547">Nucleotide-binding</keyword>
<reference evidence="24" key="2">
    <citation type="submission" date="2021-01" db="UniProtKB">
        <authorList>
            <consortium name="EnsemblPlants"/>
        </authorList>
    </citation>
    <scope>IDENTIFICATION</scope>
</reference>
<dbReference type="GO" id="GO:0030246">
    <property type="term" value="F:carbohydrate binding"/>
    <property type="evidence" value="ECO:0007669"/>
    <property type="project" value="UniProtKB-KW"/>
</dbReference>
<comment type="catalytic activity">
    <reaction evidence="19">
        <text>L-seryl-[protein] + ATP = O-phospho-L-seryl-[protein] + ADP + H(+)</text>
        <dbReference type="Rhea" id="RHEA:17989"/>
        <dbReference type="Rhea" id="RHEA-COMP:9863"/>
        <dbReference type="Rhea" id="RHEA-COMP:11604"/>
        <dbReference type="ChEBI" id="CHEBI:15378"/>
        <dbReference type="ChEBI" id="CHEBI:29999"/>
        <dbReference type="ChEBI" id="CHEBI:30616"/>
        <dbReference type="ChEBI" id="CHEBI:83421"/>
        <dbReference type="ChEBI" id="CHEBI:456216"/>
        <dbReference type="EC" id="2.7.11.1"/>
    </reaction>
</comment>
<evidence type="ECO:0000256" key="14">
    <source>
        <dbReference type="ARBA" id="ARBA00022989"/>
    </source>
</evidence>
<feature type="domain" description="Protein kinase" evidence="23">
    <location>
        <begin position="337"/>
        <end position="611"/>
    </location>
</feature>
<comment type="similarity">
    <text evidence="4">In the C-terminal section; belongs to the protein kinase superfamily. Ser/Thr protein kinase family.</text>
</comment>
<dbReference type="InterPro" id="IPR008271">
    <property type="entry name" value="Ser/Thr_kinase_AS"/>
</dbReference>
<evidence type="ECO:0000256" key="1">
    <source>
        <dbReference type="ARBA" id="ARBA00004479"/>
    </source>
</evidence>
<evidence type="ECO:0000256" key="16">
    <source>
        <dbReference type="ARBA" id="ARBA00023170"/>
    </source>
</evidence>
<evidence type="ECO:0000256" key="11">
    <source>
        <dbReference type="ARBA" id="ARBA00022741"/>
    </source>
</evidence>
<keyword evidence="13 20" id="KW-0067">ATP-binding</keyword>
<dbReference type="Pfam" id="PF00139">
    <property type="entry name" value="Lectin_legB"/>
    <property type="match status" value="1"/>
</dbReference>
<keyword evidence="14 21" id="KW-1133">Transmembrane helix</keyword>
<keyword evidence="6" id="KW-0723">Serine/threonine-protein kinase</keyword>
<dbReference type="FunFam" id="1.10.510.10:FF:000108">
    <property type="entry name" value="L-type lectin-domain containing receptor kinase S.4"/>
    <property type="match status" value="1"/>
</dbReference>
<dbReference type="InterPro" id="IPR017441">
    <property type="entry name" value="Protein_kinase_ATP_BS"/>
</dbReference>
<dbReference type="GeneID" id="115965303"/>
<keyword evidence="8 21" id="KW-0812">Transmembrane</keyword>
<dbReference type="InterPro" id="IPR000719">
    <property type="entry name" value="Prot_kinase_dom"/>
</dbReference>
<evidence type="ECO:0000313" key="24">
    <source>
        <dbReference type="EnsemblPlants" id="QL02p103208:mrna:CDS:1"/>
    </source>
</evidence>
<comment type="subcellular location">
    <subcellularLocation>
        <location evidence="1">Membrane</location>
        <topology evidence="1">Single-pass type I membrane protein</topology>
    </subcellularLocation>
</comment>
<keyword evidence="12" id="KW-0418">Kinase</keyword>
<dbReference type="InterPro" id="IPR013320">
    <property type="entry name" value="ConA-like_dom_sf"/>
</dbReference>
<evidence type="ECO:0000256" key="2">
    <source>
        <dbReference type="ARBA" id="ARBA00007606"/>
    </source>
</evidence>
<comment type="similarity">
    <text evidence="3">In the N-terminal section; belongs to the leguminous lectin family.</text>
</comment>
<dbReference type="Gene3D" id="3.30.200.20">
    <property type="entry name" value="Phosphorylase Kinase, domain 1"/>
    <property type="match status" value="1"/>
</dbReference>
<dbReference type="KEGG" id="qlo:115965303"/>
<dbReference type="InterPro" id="IPR011009">
    <property type="entry name" value="Kinase-like_dom_sf"/>
</dbReference>
<evidence type="ECO:0000256" key="13">
    <source>
        <dbReference type="ARBA" id="ARBA00022840"/>
    </source>
</evidence>
<comment type="catalytic activity">
    <reaction evidence="18">
        <text>L-threonyl-[protein] + ATP = O-phospho-L-threonyl-[protein] + ADP + H(+)</text>
        <dbReference type="Rhea" id="RHEA:46608"/>
        <dbReference type="Rhea" id="RHEA-COMP:11060"/>
        <dbReference type="Rhea" id="RHEA-COMP:11605"/>
        <dbReference type="ChEBI" id="CHEBI:15378"/>
        <dbReference type="ChEBI" id="CHEBI:30013"/>
        <dbReference type="ChEBI" id="CHEBI:30616"/>
        <dbReference type="ChEBI" id="CHEBI:61977"/>
        <dbReference type="ChEBI" id="CHEBI:456216"/>
        <dbReference type="EC" id="2.7.11.1"/>
    </reaction>
</comment>
<dbReference type="GO" id="GO:0005524">
    <property type="term" value="F:ATP binding"/>
    <property type="evidence" value="ECO:0007669"/>
    <property type="project" value="UniProtKB-UniRule"/>
</dbReference>
<dbReference type="EnsemblPlants" id="QL02p103208:mrna">
    <property type="protein sequence ID" value="QL02p103208:mrna:CDS:1"/>
    <property type="gene ID" value="QL02p103208"/>
</dbReference>
<proteinExistence type="inferred from homology"/>
<dbReference type="Proteomes" id="UP000594261">
    <property type="component" value="Chromosome 2"/>
</dbReference>
<dbReference type="SUPFAM" id="SSF56112">
    <property type="entry name" value="Protein kinase-like (PK-like)"/>
    <property type="match status" value="1"/>
</dbReference>
<evidence type="ECO:0000256" key="12">
    <source>
        <dbReference type="ARBA" id="ARBA00022777"/>
    </source>
</evidence>
<evidence type="ECO:0000256" key="15">
    <source>
        <dbReference type="ARBA" id="ARBA00023136"/>
    </source>
</evidence>
<dbReference type="Gene3D" id="1.10.510.10">
    <property type="entry name" value="Transferase(Phosphotransferase) domain 1"/>
    <property type="match status" value="1"/>
</dbReference>
<gene>
    <name evidence="24" type="primary">LOC115965303</name>
</gene>
<evidence type="ECO:0000313" key="25">
    <source>
        <dbReference type="Proteomes" id="UP000594261"/>
    </source>
</evidence>
<sequence>MAAKLIFLFLVFLLFQYRVKPDLDNVEPLLTQLTDGFNAERKNMSLQGDAVIDNNGILQLTNESVQVVSHAFYKYPIQFKNSSNGKVMSFSTTFAFALINEHGKLGGHDFAFTISPSLDLFNTKKDGNISGRIFKVGFNTVNHTKFGDIDDNHVRVGPKSILSNKSVPVDQSKRKDFINLKSDQVIQAWVEYDARINQVNVKVVPQFSRPRSENFPYYEDLSPIFKESMFVGFSGSTGLPSSSSHYVLGWSFNINGVAKNLNLDKLPKLPTVNGSKKNHTSLIVGVSVCALVVIFWIVLIFYNVRKLKKVGVVEAWELDIGPHRFSYEELKKATKGFGDKELLGFGGFGRVYKGTLPNSNTQVAVKRVSQNSKQGLREFMSEVGSIGHLRHRNIVQLLGWCRRQGDLLLVYEFMPNGSLDKYLFDEPKAILSWEQRFKIIKGVASGLLYLHEEWEQIVVHRDIKAGNVLLDSEFNGRLSDFGLAKLYELGSNPSTTKVVGTLGYLAPELTRIGKPTTSSDVFAFGALLLEVVCGRRPIDPKALPEELMLVDRVWEKWRLGAILEVVDSRLGVEFDEVEATLVLQLGLMCSNDAPESRPTTRHVVRCLETKLVLEEEEIVMANSNEDGGKYEFEDFVQSYPTTSASVGDDGDIADVEDGLTPSFSVFNGDDGR</sequence>
<dbReference type="GO" id="GO:0016020">
    <property type="term" value="C:membrane"/>
    <property type="evidence" value="ECO:0007669"/>
    <property type="project" value="UniProtKB-SubCell"/>
</dbReference>
<evidence type="ECO:0000256" key="3">
    <source>
        <dbReference type="ARBA" id="ARBA00008536"/>
    </source>
</evidence>
<evidence type="ECO:0000259" key="23">
    <source>
        <dbReference type="PROSITE" id="PS50011"/>
    </source>
</evidence>
<keyword evidence="17" id="KW-0325">Glycoprotein</keyword>
<dbReference type="SMART" id="SM00220">
    <property type="entry name" value="S_TKc"/>
    <property type="match status" value="1"/>
</dbReference>
<keyword evidence="25" id="KW-1185">Reference proteome</keyword>
<dbReference type="InterPro" id="IPR050528">
    <property type="entry name" value="L-type_Lectin-RKs"/>
</dbReference>
<dbReference type="Gene3D" id="2.60.120.200">
    <property type="match status" value="1"/>
</dbReference>
<evidence type="ECO:0000256" key="18">
    <source>
        <dbReference type="ARBA" id="ARBA00047899"/>
    </source>
</evidence>
<keyword evidence="16" id="KW-0675">Receptor</keyword>
<dbReference type="AlphaFoldDB" id="A0A7N2L230"/>
<dbReference type="EC" id="2.7.11.1" evidence="5"/>
<name>A0A7N2L230_QUELO</name>
<feature type="binding site" evidence="20">
    <location>
        <position position="366"/>
    </location>
    <ligand>
        <name>ATP</name>
        <dbReference type="ChEBI" id="CHEBI:30616"/>
    </ligand>
</feature>
<dbReference type="RefSeq" id="XP_030940359.1">
    <property type="nucleotide sequence ID" value="XM_031084499.1"/>
</dbReference>
<evidence type="ECO:0000256" key="22">
    <source>
        <dbReference type="SAM" id="SignalP"/>
    </source>
</evidence>
<feature type="signal peptide" evidence="22">
    <location>
        <begin position="1"/>
        <end position="21"/>
    </location>
</feature>
<evidence type="ECO:0000256" key="5">
    <source>
        <dbReference type="ARBA" id="ARBA00012513"/>
    </source>
</evidence>
<reference evidence="25" key="1">
    <citation type="journal article" date="2016" name="G3 (Bethesda)">
        <title>First Draft Assembly and Annotation of the Genome of a California Endemic Oak Quercus lobata Nee (Fagaceae).</title>
        <authorList>
            <person name="Sork V.L."/>
            <person name="Fitz-Gibbon S.T."/>
            <person name="Puiu D."/>
            <person name="Crepeau M."/>
            <person name="Gugger P.F."/>
            <person name="Sherman R."/>
            <person name="Stevens K."/>
            <person name="Langley C.H."/>
            <person name="Pellegrini M."/>
            <person name="Salzberg S.L."/>
        </authorList>
    </citation>
    <scope>NUCLEOTIDE SEQUENCE [LARGE SCALE GENOMIC DNA]</scope>
    <source>
        <strain evidence="25">cv. SW786</strain>
    </source>
</reference>
<organism evidence="24 25">
    <name type="scientific">Quercus lobata</name>
    <name type="common">Valley oak</name>
    <dbReference type="NCBI Taxonomy" id="97700"/>
    <lineage>
        <taxon>Eukaryota</taxon>
        <taxon>Viridiplantae</taxon>
        <taxon>Streptophyta</taxon>
        <taxon>Embryophyta</taxon>
        <taxon>Tracheophyta</taxon>
        <taxon>Spermatophyta</taxon>
        <taxon>Magnoliopsida</taxon>
        <taxon>eudicotyledons</taxon>
        <taxon>Gunneridae</taxon>
        <taxon>Pentapetalae</taxon>
        <taxon>rosids</taxon>
        <taxon>fabids</taxon>
        <taxon>Fagales</taxon>
        <taxon>Fagaceae</taxon>
        <taxon>Quercus</taxon>
    </lineage>
</organism>
<comment type="similarity">
    <text evidence="2">Belongs to the leguminous lectin family.</text>
</comment>
<dbReference type="OrthoDB" id="6718656at2759"/>
<evidence type="ECO:0000256" key="4">
    <source>
        <dbReference type="ARBA" id="ARBA00010217"/>
    </source>
</evidence>
<dbReference type="InterPro" id="IPR001220">
    <property type="entry name" value="Legume_lectin_dom"/>
</dbReference>
<keyword evidence="10" id="KW-0430">Lectin</keyword>
<evidence type="ECO:0000256" key="8">
    <source>
        <dbReference type="ARBA" id="ARBA00022692"/>
    </source>
</evidence>
<dbReference type="PROSITE" id="PS00108">
    <property type="entry name" value="PROTEIN_KINASE_ST"/>
    <property type="match status" value="1"/>
</dbReference>
<dbReference type="Gramene" id="QL02p103208:mrna">
    <property type="protein sequence ID" value="QL02p103208:mrna:CDS:1"/>
    <property type="gene ID" value="QL02p103208"/>
</dbReference>
<evidence type="ECO:0000256" key="20">
    <source>
        <dbReference type="PROSITE-ProRule" id="PRU10141"/>
    </source>
</evidence>
<accession>A0A7N2L230</accession>
<feature type="transmembrane region" description="Helical" evidence="21">
    <location>
        <begin position="282"/>
        <end position="302"/>
    </location>
</feature>
<evidence type="ECO:0000256" key="19">
    <source>
        <dbReference type="ARBA" id="ARBA00048679"/>
    </source>
</evidence>
<keyword evidence="7" id="KW-0808">Transferase</keyword>
<dbReference type="PROSITE" id="PS00107">
    <property type="entry name" value="PROTEIN_KINASE_ATP"/>
    <property type="match status" value="1"/>
</dbReference>
<dbReference type="Pfam" id="PF00069">
    <property type="entry name" value="Pkinase"/>
    <property type="match status" value="1"/>
</dbReference>
<evidence type="ECO:0000256" key="10">
    <source>
        <dbReference type="ARBA" id="ARBA00022734"/>
    </source>
</evidence>
<dbReference type="CDD" id="cd06899">
    <property type="entry name" value="lectin_legume_LecRK_Arcelin_ConA"/>
    <property type="match status" value="1"/>
</dbReference>
<dbReference type="SUPFAM" id="SSF49899">
    <property type="entry name" value="Concanavalin A-like lectins/glucanases"/>
    <property type="match status" value="1"/>
</dbReference>